<dbReference type="OMA" id="PKYGSKA"/>
<dbReference type="SUPFAM" id="SSF64356">
    <property type="entry name" value="SNARE-like"/>
    <property type="match status" value="1"/>
</dbReference>
<evidence type="ECO:0000256" key="1">
    <source>
        <dbReference type="ARBA" id="ARBA00008025"/>
    </source>
</evidence>
<gene>
    <name evidence="12" type="ORF">FVE85_2773</name>
</gene>
<keyword evidence="13" id="KW-1185">Reference proteome</keyword>
<dbReference type="SUPFAM" id="SSF58038">
    <property type="entry name" value="SNARE fusion complex"/>
    <property type="match status" value="1"/>
</dbReference>
<keyword evidence="5 9" id="KW-1133">Transmembrane helix</keyword>
<dbReference type="InterPro" id="IPR051097">
    <property type="entry name" value="Synaptobrevin-like_transport"/>
</dbReference>
<feature type="transmembrane region" description="Helical" evidence="9">
    <location>
        <begin position="191"/>
        <end position="216"/>
    </location>
</feature>
<dbReference type="PROSITE" id="PS50859">
    <property type="entry name" value="LONGIN"/>
    <property type="match status" value="1"/>
</dbReference>
<dbReference type="InterPro" id="IPR042855">
    <property type="entry name" value="V_SNARE_CC"/>
</dbReference>
<dbReference type="GO" id="GO:0016192">
    <property type="term" value="P:vesicle-mediated transport"/>
    <property type="evidence" value="ECO:0007669"/>
    <property type="project" value="InterPro"/>
</dbReference>
<evidence type="ECO:0000313" key="13">
    <source>
        <dbReference type="Proteomes" id="UP000324585"/>
    </source>
</evidence>
<dbReference type="GO" id="GO:0005737">
    <property type="term" value="C:cytoplasm"/>
    <property type="evidence" value="ECO:0007669"/>
    <property type="project" value="UniProtKB-ARBA"/>
</dbReference>
<feature type="domain" description="V-SNARE coiled-coil homology" evidence="11">
    <location>
        <begin position="134"/>
        <end position="194"/>
    </location>
</feature>
<organism evidence="12 13">
    <name type="scientific">Porphyridium purpureum</name>
    <name type="common">Red alga</name>
    <name type="synonym">Porphyridium cruentum</name>
    <dbReference type="NCBI Taxonomy" id="35688"/>
    <lineage>
        <taxon>Eukaryota</taxon>
        <taxon>Rhodophyta</taxon>
        <taxon>Bangiophyceae</taxon>
        <taxon>Porphyridiales</taxon>
        <taxon>Porphyridiaceae</taxon>
        <taxon>Porphyridium</taxon>
    </lineage>
</organism>
<evidence type="ECO:0000256" key="8">
    <source>
        <dbReference type="PROSITE-ProRule" id="PRU00290"/>
    </source>
</evidence>
<evidence type="ECO:0000256" key="4">
    <source>
        <dbReference type="ARBA" id="ARBA00022927"/>
    </source>
</evidence>
<dbReference type="GO" id="GO:0012505">
    <property type="term" value="C:endomembrane system"/>
    <property type="evidence" value="ECO:0007669"/>
    <property type="project" value="UniProtKB-SubCell"/>
</dbReference>
<dbReference type="Gene3D" id="1.20.5.110">
    <property type="match status" value="1"/>
</dbReference>
<dbReference type="PRINTS" id="PR00219">
    <property type="entry name" value="SYNAPTOBREVN"/>
</dbReference>
<keyword evidence="6 9" id="KW-0472">Membrane</keyword>
<dbReference type="Gene3D" id="3.30.450.50">
    <property type="entry name" value="Longin domain"/>
    <property type="match status" value="1"/>
</dbReference>
<name>A0A5J4YUM8_PORPP</name>
<dbReference type="CDD" id="cd15843">
    <property type="entry name" value="R-SNARE"/>
    <property type="match status" value="1"/>
</dbReference>
<dbReference type="SMART" id="SM01270">
    <property type="entry name" value="Longin"/>
    <property type="match status" value="1"/>
</dbReference>
<keyword evidence="8" id="KW-0175">Coiled coil</keyword>
<dbReference type="Proteomes" id="UP000324585">
    <property type="component" value="Unassembled WGS sequence"/>
</dbReference>
<dbReference type="GO" id="GO:0015031">
    <property type="term" value="P:protein transport"/>
    <property type="evidence" value="ECO:0007669"/>
    <property type="project" value="UniProtKB-KW"/>
</dbReference>
<dbReference type="AlphaFoldDB" id="A0A5J4YUM8"/>
<comment type="caution">
    <text evidence="12">The sequence shown here is derived from an EMBL/GenBank/DDBJ whole genome shotgun (WGS) entry which is preliminary data.</text>
</comment>
<dbReference type="PANTHER" id="PTHR21136">
    <property type="entry name" value="SNARE PROTEINS"/>
    <property type="match status" value="1"/>
</dbReference>
<feature type="domain" description="Longin" evidence="10">
    <location>
        <begin position="60"/>
        <end position="100"/>
    </location>
</feature>
<comment type="subcellular location">
    <subcellularLocation>
        <location evidence="7">Endomembrane system</location>
        <topology evidence="7">Single-pass type IV membrane protein</topology>
    </subcellularLocation>
</comment>
<evidence type="ECO:0000256" key="6">
    <source>
        <dbReference type="ARBA" id="ARBA00023136"/>
    </source>
</evidence>
<dbReference type="InterPro" id="IPR010908">
    <property type="entry name" value="Longin_dom"/>
</dbReference>
<keyword evidence="3 9" id="KW-0812">Transmembrane</keyword>
<comment type="similarity">
    <text evidence="1">Belongs to the synaptobrevin family.</text>
</comment>
<protein>
    <submittedName>
        <fullName evidence="12">Vesicle-associated membrane protein</fullName>
    </submittedName>
</protein>
<evidence type="ECO:0000256" key="2">
    <source>
        <dbReference type="ARBA" id="ARBA00022448"/>
    </source>
</evidence>
<evidence type="ECO:0000313" key="12">
    <source>
        <dbReference type="EMBL" id="KAA8494532.1"/>
    </source>
</evidence>
<evidence type="ECO:0000259" key="11">
    <source>
        <dbReference type="PROSITE" id="PS50892"/>
    </source>
</evidence>
<accession>A0A5J4YUM8</accession>
<dbReference type="InterPro" id="IPR011012">
    <property type="entry name" value="Longin-like_dom_sf"/>
</dbReference>
<evidence type="ECO:0000256" key="9">
    <source>
        <dbReference type="SAM" id="Phobius"/>
    </source>
</evidence>
<proteinExistence type="inferred from homology"/>
<sequence>MAEPNVRFLAVARLQDRVPLLWYCSASDPELHEGKFRKLLASGRVAEHARLTVTDRDVGTIHFECDPVCVYMTMCDPSYPQRTAFQLLTEFRDEFSAEFGPAVRGARDGEMNKSGKRMVKAFMETYDQARNVDQLEGVKYQVDEVKGVMENNIQQALNNQENLDTLVDKTDVMRNEASNFQRSSQAAKNKFWWQNTTFMVLIVIAAIVLVLVIVVLDSSSLPVQRLSSSFRNPRANRINARTATADQEPACAETCVVESVSCSASSCLQVPST</sequence>
<reference evidence="13" key="1">
    <citation type="journal article" date="2019" name="Nat. Commun.">
        <title>Expansion of phycobilisome linker gene families in mesophilic red algae.</title>
        <authorList>
            <person name="Lee J."/>
            <person name="Kim D."/>
            <person name="Bhattacharya D."/>
            <person name="Yoon H.S."/>
        </authorList>
    </citation>
    <scope>NUCLEOTIDE SEQUENCE [LARGE SCALE GENOMIC DNA]</scope>
    <source>
        <strain evidence="13">CCMP 1328</strain>
    </source>
</reference>
<dbReference type="CDD" id="cd14824">
    <property type="entry name" value="Longin"/>
    <property type="match status" value="1"/>
</dbReference>
<dbReference type="PANTHER" id="PTHR21136:SF168">
    <property type="entry name" value="VESICLE-ASSOCIATED MEMBRANE PROTEIN 9"/>
    <property type="match status" value="1"/>
</dbReference>
<evidence type="ECO:0000256" key="3">
    <source>
        <dbReference type="ARBA" id="ARBA00022692"/>
    </source>
</evidence>
<dbReference type="Pfam" id="PF13774">
    <property type="entry name" value="Longin"/>
    <property type="match status" value="1"/>
</dbReference>
<dbReference type="PROSITE" id="PS50892">
    <property type="entry name" value="V_SNARE"/>
    <property type="match status" value="1"/>
</dbReference>
<dbReference type="InterPro" id="IPR001388">
    <property type="entry name" value="Synaptobrevin-like"/>
</dbReference>
<dbReference type="EMBL" id="VRMN01000004">
    <property type="protein sequence ID" value="KAA8494532.1"/>
    <property type="molecule type" value="Genomic_DNA"/>
</dbReference>
<evidence type="ECO:0000256" key="5">
    <source>
        <dbReference type="ARBA" id="ARBA00022989"/>
    </source>
</evidence>
<dbReference type="Pfam" id="PF00957">
    <property type="entry name" value="Synaptobrevin"/>
    <property type="match status" value="1"/>
</dbReference>
<dbReference type="OrthoDB" id="190375at2759"/>
<keyword evidence="2" id="KW-0813">Transport</keyword>
<keyword evidence="4" id="KW-0653">Protein transport</keyword>
<evidence type="ECO:0000256" key="7">
    <source>
        <dbReference type="ARBA" id="ARBA00046280"/>
    </source>
</evidence>
<dbReference type="GO" id="GO:0016020">
    <property type="term" value="C:membrane"/>
    <property type="evidence" value="ECO:0007669"/>
    <property type="project" value="InterPro"/>
</dbReference>
<evidence type="ECO:0000259" key="10">
    <source>
        <dbReference type="PROSITE" id="PS50859"/>
    </source>
</evidence>